<protein>
    <recommendedName>
        <fullName evidence="7">Peptidase S8/S53 domain-containing protein</fullName>
    </recommendedName>
</protein>
<dbReference type="EMBL" id="ML978122">
    <property type="protein sequence ID" value="KAF2102465.1"/>
    <property type="molecule type" value="Genomic_DNA"/>
</dbReference>
<feature type="signal peptide" evidence="6">
    <location>
        <begin position="1"/>
        <end position="21"/>
    </location>
</feature>
<evidence type="ECO:0000313" key="8">
    <source>
        <dbReference type="EMBL" id="KAF2102465.1"/>
    </source>
</evidence>
<dbReference type="InterPro" id="IPR036852">
    <property type="entry name" value="Peptidase_S8/S53_dom_sf"/>
</dbReference>
<evidence type="ECO:0000256" key="3">
    <source>
        <dbReference type="ARBA" id="ARBA00022801"/>
    </source>
</evidence>
<comment type="similarity">
    <text evidence="1">Belongs to the peptidase S8 family.</text>
</comment>
<evidence type="ECO:0000256" key="4">
    <source>
        <dbReference type="ARBA" id="ARBA00022825"/>
    </source>
</evidence>
<keyword evidence="9" id="KW-1185">Reference proteome</keyword>
<dbReference type="OrthoDB" id="3946663at2759"/>
<accession>A0A9P4INH5</accession>
<feature type="chain" id="PRO_5040455729" description="Peptidase S8/S53 domain-containing protein" evidence="6">
    <location>
        <begin position="22"/>
        <end position="532"/>
    </location>
</feature>
<keyword evidence="4" id="KW-0720">Serine protease</keyword>
<dbReference type="Gene3D" id="3.40.50.200">
    <property type="entry name" value="Peptidase S8/S53 domain"/>
    <property type="match status" value="1"/>
</dbReference>
<evidence type="ECO:0000259" key="7">
    <source>
        <dbReference type="Pfam" id="PF00082"/>
    </source>
</evidence>
<evidence type="ECO:0000256" key="1">
    <source>
        <dbReference type="ARBA" id="ARBA00011073"/>
    </source>
</evidence>
<dbReference type="GO" id="GO:0006508">
    <property type="term" value="P:proteolysis"/>
    <property type="evidence" value="ECO:0007669"/>
    <property type="project" value="UniProtKB-KW"/>
</dbReference>
<feature type="compositionally biased region" description="Low complexity" evidence="5">
    <location>
        <begin position="30"/>
        <end position="55"/>
    </location>
</feature>
<dbReference type="InterPro" id="IPR050131">
    <property type="entry name" value="Peptidase_S8_subtilisin-like"/>
</dbReference>
<feature type="region of interest" description="Disordered" evidence="5">
    <location>
        <begin position="29"/>
        <end position="72"/>
    </location>
</feature>
<dbReference type="SUPFAM" id="SSF52743">
    <property type="entry name" value="Subtilisin-like"/>
    <property type="match status" value="1"/>
</dbReference>
<name>A0A9P4INH5_9PEZI</name>
<evidence type="ECO:0000313" key="9">
    <source>
        <dbReference type="Proteomes" id="UP000799772"/>
    </source>
</evidence>
<proteinExistence type="inferred from homology"/>
<dbReference type="AlphaFoldDB" id="A0A9P4INH5"/>
<dbReference type="Proteomes" id="UP000799772">
    <property type="component" value="Unassembled WGS sequence"/>
</dbReference>
<organism evidence="8 9">
    <name type="scientific">Rhizodiscina lignyota</name>
    <dbReference type="NCBI Taxonomy" id="1504668"/>
    <lineage>
        <taxon>Eukaryota</taxon>
        <taxon>Fungi</taxon>
        <taxon>Dikarya</taxon>
        <taxon>Ascomycota</taxon>
        <taxon>Pezizomycotina</taxon>
        <taxon>Dothideomycetes</taxon>
        <taxon>Pleosporomycetidae</taxon>
        <taxon>Aulographales</taxon>
        <taxon>Rhizodiscinaceae</taxon>
        <taxon>Rhizodiscina</taxon>
    </lineage>
</organism>
<keyword evidence="3" id="KW-0378">Hydrolase</keyword>
<dbReference type="PROSITE" id="PS00136">
    <property type="entry name" value="SUBTILASE_ASP"/>
    <property type="match status" value="1"/>
</dbReference>
<gene>
    <name evidence="8" type="ORF">NA57DRAFT_52040</name>
</gene>
<sequence length="532" mass="57917">MLRYLLTLLAFILLIASQAVSQATLEERLTSSAPSSAPSTFSTIYSSSTAESETSSKSKRAPVDNPHPHYVDLSERPVAPQHLQLLCQPSGKPLEPGYVFPKSNGEGTTIFVIDAGFNVDNEDYTARPGGPPQQYIVPNEITLKDVHDKELWEPKSIHDNFGKLKETSEGTYASGHGTLMASVAAGTIHGSASGAKLYLIKMMGDVKNPDFGKEGNKNPKIMTYNSLNGFEAAFAHIRDVVQAKPDVYRKRSVVVLTSSFEKSECDPDELQQKLKVLFDELANEGVIIVLSAGNSGNQEQEDFVDNWFPQTLETDKNPIVIVGGVSIEGYLNPITTPTRDGAKSGTITVYALSRKVWGASNNPWALSGPKSQKYGAATSPATAVVVSSGYQFKPHVDSQLQSRQGGMIATWLTVAADKPDVWDPSWSPLEHAMKMKELLKEHAYQRTDEVEIMDGMALRPHYPKPKELKVAYNGVFYGVCTNNPDKNLIIARSATDNTTGNSFSNDTTTIMSHGTWIESALKAIGELACTPA</sequence>
<dbReference type="GO" id="GO:0004252">
    <property type="term" value="F:serine-type endopeptidase activity"/>
    <property type="evidence" value="ECO:0007669"/>
    <property type="project" value="InterPro"/>
</dbReference>
<dbReference type="InterPro" id="IPR000209">
    <property type="entry name" value="Peptidase_S8/S53_dom"/>
</dbReference>
<dbReference type="PANTHER" id="PTHR43806:SF11">
    <property type="entry name" value="CEREVISIN-RELATED"/>
    <property type="match status" value="1"/>
</dbReference>
<feature type="domain" description="Peptidase S8/S53" evidence="7">
    <location>
        <begin position="105"/>
        <end position="385"/>
    </location>
</feature>
<keyword evidence="2" id="KW-0645">Protease</keyword>
<keyword evidence="6" id="KW-0732">Signal</keyword>
<evidence type="ECO:0000256" key="6">
    <source>
        <dbReference type="SAM" id="SignalP"/>
    </source>
</evidence>
<evidence type="ECO:0000256" key="2">
    <source>
        <dbReference type="ARBA" id="ARBA00022670"/>
    </source>
</evidence>
<dbReference type="Pfam" id="PF00082">
    <property type="entry name" value="Peptidase_S8"/>
    <property type="match status" value="1"/>
</dbReference>
<reference evidence="8" key="1">
    <citation type="journal article" date="2020" name="Stud. Mycol.">
        <title>101 Dothideomycetes genomes: a test case for predicting lifestyles and emergence of pathogens.</title>
        <authorList>
            <person name="Haridas S."/>
            <person name="Albert R."/>
            <person name="Binder M."/>
            <person name="Bloem J."/>
            <person name="Labutti K."/>
            <person name="Salamov A."/>
            <person name="Andreopoulos B."/>
            <person name="Baker S."/>
            <person name="Barry K."/>
            <person name="Bills G."/>
            <person name="Bluhm B."/>
            <person name="Cannon C."/>
            <person name="Castanera R."/>
            <person name="Culley D."/>
            <person name="Daum C."/>
            <person name="Ezra D."/>
            <person name="Gonzalez J."/>
            <person name="Henrissat B."/>
            <person name="Kuo A."/>
            <person name="Liang C."/>
            <person name="Lipzen A."/>
            <person name="Lutzoni F."/>
            <person name="Magnuson J."/>
            <person name="Mondo S."/>
            <person name="Nolan M."/>
            <person name="Ohm R."/>
            <person name="Pangilinan J."/>
            <person name="Park H.-J."/>
            <person name="Ramirez L."/>
            <person name="Alfaro M."/>
            <person name="Sun H."/>
            <person name="Tritt A."/>
            <person name="Yoshinaga Y."/>
            <person name="Zwiers L.-H."/>
            <person name="Turgeon B."/>
            <person name="Goodwin S."/>
            <person name="Spatafora J."/>
            <person name="Crous P."/>
            <person name="Grigoriev I."/>
        </authorList>
    </citation>
    <scope>NUCLEOTIDE SEQUENCE</scope>
    <source>
        <strain evidence="8">CBS 133067</strain>
    </source>
</reference>
<comment type="caution">
    <text evidence="8">The sequence shown here is derived from an EMBL/GenBank/DDBJ whole genome shotgun (WGS) entry which is preliminary data.</text>
</comment>
<evidence type="ECO:0000256" key="5">
    <source>
        <dbReference type="SAM" id="MobiDB-lite"/>
    </source>
</evidence>
<dbReference type="PANTHER" id="PTHR43806">
    <property type="entry name" value="PEPTIDASE S8"/>
    <property type="match status" value="1"/>
</dbReference>
<dbReference type="InterPro" id="IPR023827">
    <property type="entry name" value="Peptidase_S8_Asp-AS"/>
</dbReference>